<comment type="caution">
    <text evidence="2">The sequence shown here is derived from an EMBL/GenBank/DDBJ whole genome shotgun (WGS) entry which is preliminary data.</text>
</comment>
<dbReference type="AlphaFoldDB" id="A0A0F9RAK9"/>
<dbReference type="EMBL" id="LAZR01001043">
    <property type="protein sequence ID" value="KKN51899.1"/>
    <property type="molecule type" value="Genomic_DNA"/>
</dbReference>
<name>A0A0F9RAK9_9ZZZZ</name>
<accession>A0A0F9RAK9</accession>
<reference evidence="2" key="1">
    <citation type="journal article" date="2015" name="Nature">
        <title>Complex archaea that bridge the gap between prokaryotes and eukaryotes.</title>
        <authorList>
            <person name="Spang A."/>
            <person name="Saw J.H."/>
            <person name="Jorgensen S.L."/>
            <person name="Zaremba-Niedzwiedzka K."/>
            <person name="Martijn J."/>
            <person name="Lind A.E."/>
            <person name="van Eijk R."/>
            <person name="Schleper C."/>
            <person name="Guy L."/>
            <person name="Ettema T.J."/>
        </authorList>
    </citation>
    <scope>NUCLEOTIDE SEQUENCE</scope>
</reference>
<evidence type="ECO:0000256" key="1">
    <source>
        <dbReference type="SAM" id="Phobius"/>
    </source>
</evidence>
<keyword evidence="1" id="KW-0812">Transmembrane</keyword>
<keyword evidence="1" id="KW-0472">Membrane</keyword>
<organism evidence="2">
    <name type="scientific">marine sediment metagenome</name>
    <dbReference type="NCBI Taxonomy" id="412755"/>
    <lineage>
        <taxon>unclassified sequences</taxon>
        <taxon>metagenomes</taxon>
        <taxon>ecological metagenomes</taxon>
    </lineage>
</organism>
<proteinExistence type="predicted"/>
<evidence type="ECO:0000313" key="2">
    <source>
        <dbReference type="EMBL" id="KKN51899.1"/>
    </source>
</evidence>
<protein>
    <submittedName>
        <fullName evidence="2">Uncharacterized protein</fullName>
    </submittedName>
</protein>
<sequence length="120" mass="13190">MKQDLKAALLTAIVYPGAGHFSLKKHLIGAIFAGVFTVFLILTFQDIFAIAQCTANEIVHGKIPMSVTAILKAAQQPSDACAKLAEYKYVPLMIIIWVLSMMDAYRLGRKVLPTKNKPIN</sequence>
<feature type="transmembrane region" description="Helical" evidence="1">
    <location>
        <begin position="89"/>
        <end position="108"/>
    </location>
</feature>
<keyword evidence="1" id="KW-1133">Transmembrane helix</keyword>
<gene>
    <name evidence="2" type="ORF">LCGC14_0617950</name>
</gene>
<feature type="transmembrane region" description="Helical" evidence="1">
    <location>
        <begin position="27"/>
        <end position="51"/>
    </location>
</feature>